<dbReference type="Proteomes" id="UP000324974">
    <property type="component" value="Chromosome"/>
</dbReference>
<proteinExistence type="predicted"/>
<protein>
    <submittedName>
        <fullName evidence="2">Uncharacterized protein</fullName>
    </submittedName>
</protein>
<feature type="region of interest" description="Disordered" evidence="1">
    <location>
        <begin position="224"/>
        <end position="251"/>
    </location>
</feature>
<gene>
    <name evidence="2" type="ORF">PX52LOC_01555</name>
</gene>
<dbReference type="AlphaFoldDB" id="A0A5C1AA18"/>
<dbReference type="Gene3D" id="2.130.10.10">
    <property type="entry name" value="YVTN repeat-like/Quinoprotein amine dehydrogenase"/>
    <property type="match status" value="1"/>
</dbReference>
<sequence>MPAGRLFAAGALPGNGGPSLIYDLNPGTGAVLNSFAAPELAGGGTVGLAFDGTHLFYLNGLGSDLLYELNPTTGAVLDSDLITAGSGNYDGLAVVGGQVFVQDYTLNTIHVFDPVGDTITRTVTPTAATFGPDLAGGLAGATGPDGLIGPINGGNLIAEFNPTTGAFVQGFQPGTGPFLGAAVVDNVIYLGFGNKNAIRMYSRTGAALGQITIPVPVVALGGDGVSVPPPRRTRTSSTAGSRPARRPVGRC</sequence>
<organism evidence="2 3">
    <name type="scientific">Limnoglobus roseus</name>
    <dbReference type="NCBI Taxonomy" id="2598579"/>
    <lineage>
        <taxon>Bacteria</taxon>
        <taxon>Pseudomonadati</taxon>
        <taxon>Planctomycetota</taxon>
        <taxon>Planctomycetia</taxon>
        <taxon>Gemmatales</taxon>
        <taxon>Gemmataceae</taxon>
        <taxon>Limnoglobus</taxon>
    </lineage>
</organism>
<keyword evidence="3" id="KW-1185">Reference proteome</keyword>
<dbReference type="RefSeq" id="WP_149109539.1">
    <property type="nucleotide sequence ID" value="NZ_CP042425.1"/>
</dbReference>
<evidence type="ECO:0000256" key="1">
    <source>
        <dbReference type="SAM" id="MobiDB-lite"/>
    </source>
</evidence>
<name>A0A5C1AA18_9BACT</name>
<dbReference type="OrthoDB" id="252653at2"/>
<accession>A0A5C1AA18</accession>
<reference evidence="3" key="1">
    <citation type="submission" date="2019-08" db="EMBL/GenBank/DDBJ databases">
        <title>Limnoglobus roseus gen. nov., sp. nov., a novel freshwater planctomycete with a giant genome from the family Gemmataceae.</title>
        <authorList>
            <person name="Kulichevskaya I.S."/>
            <person name="Naumoff D.G."/>
            <person name="Miroshnikov K."/>
            <person name="Ivanova A."/>
            <person name="Philippov D.A."/>
            <person name="Hakobyan A."/>
            <person name="Rijpstra I.C."/>
            <person name="Sinninghe Damste J.S."/>
            <person name="Liesack W."/>
            <person name="Dedysh S.N."/>
        </authorList>
    </citation>
    <scope>NUCLEOTIDE SEQUENCE [LARGE SCALE GENOMIC DNA]</scope>
    <source>
        <strain evidence="3">PX52</strain>
    </source>
</reference>
<dbReference type="InterPro" id="IPR015943">
    <property type="entry name" value="WD40/YVTN_repeat-like_dom_sf"/>
</dbReference>
<dbReference type="KEGG" id="lrs:PX52LOC_01555"/>
<evidence type="ECO:0000313" key="2">
    <source>
        <dbReference type="EMBL" id="QEL14662.1"/>
    </source>
</evidence>
<evidence type="ECO:0000313" key="3">
    <source>
        <dbReference type="Proteomes" id="UP000324974"/>
    </source>
</evidence>
<dbReference type="SUPFAM" id="SSF63825">
    <property type="entry name" value="YWTD domain"/>
    <property type="match status" value="1"/>
</dbReference>
<dbReference type="EMBL" id="CP042425">
    <property type="protein sequence ID" value="QEL14662.1"/>
    <property type="molecule type" value="Genomic_DNA"/>
</dbReference>